<dbReference type="CDD" id="cd05466">
    <property type="entry name" value="PBP2_LTTR_substrate"/>
    <property type="match status" value="1"/>
</dbReference>
<dbReference type="Gene3D" id="3.40.190.290">
    <property type="match status" value="1"/>
</dbReference>
<dbReference type="AlphaFoldDB" id="A0A657PQ33"/>
<feature type="non-terminal residue" evidence="2">
    <location>
        <position position="1"/>
    </location>
</feature>
<dbReference type="PANTHER" id="PTHR30419">
    <property type="entry name" value="HTH-TYPE TRANSCRIPTIONAL REGULATOR YBHD"/>
    <property type="match status" value="1"/>
</dbReference>
<dbReference type="InterPro" id="IPR005119">
    <property type="entry name" value="LysR_subst-bd"/>
</dbReference>
<evidence type="ECO:0000313" key="3">
    <source>
        <dbReference type="Proteomes" id="UP000243361"/>
    </source>
</evidence>
<accession>A0A657PQ33</accession>
<reference evidence="2" key="1">
    <citation type="submission" date="2017-02" db="EMBL/GenBank/DDBJ databases">
        <title>Novel co-symbiosis in the unique lucinid bivalve Phacoides pectinatus.</title>
        <authorList>
            <person name="Lim S.J."/>
            <person name="Davis B.G."/>
            <person name="Gill D.E."/>
            <person name="Engel A.S."/>
            <person name="Anderson L.C."/>
            <person name="Campbell B.J."/>
        </authorList>
    </citation>
    <scope>NUCLEOTIDE SEQUENCE [LARGE SCALE GENOMIC DNA]</scope>
    <source>
        <strain evidence="2">LUC13016_P6</strain>
    </source>
</reference>
<gene>
    <name evidence="2" type="ORF">B0D84_01075</name>
</gene>
<dbReference type="EMBL" id="MUIE01000088">
    <property type="protein sequence ID" value="OQX36919.1"/>
    <property type="molecule type" value="Genomic_DNA"/>
</dbReference>
<feature type="domain" description="LysR substrate-binding" evidence="1">
    <location>
        <begin position="1"/>
        <end position="152"/>
    </location>
</feature>
<dbReference type="Proteomes" id="UP000243361">
    <property type="component" value="Unassembled WGS sequence"/>
</dbReference>
<evidence type="ECO:0000259" key="1">
    <source>
        <dbReference type="Pfam" id="PF03466"/>
    </source>
</evidence>
<sequence>QGELELGVVTLPTHTPESLQALAVWDDPLRFVVAEDHPLAGGHAPGLEELMAHPAVLTTRGTYTREILDRALERRGLQARPAMATNYLETLKMMVEIGLGWGVLPLTLLDKKGMRKLRFEGLRLTRTLGIVTHRRRTLSNAAVAMRDTCLEFASPPQR</sequence>
<keyword evidence="3" id="KW-1185">Reference proteome</keyword>
<dbReference type="GO" id="GO:0005829">
    <property type="term" value="C:cytosol"/>
    <property type="evidence" value="ECO:0007669"/>
    <property type="project" value="TreeGrafter"/>
</dbReference>
<protein>
    <recommendedName>
        <fullName evidence="1">LysR substrate-binding domain-containing protein</fullName>
    </recommendedName>
</protein>
<dbReference type="Pfam" id="PF03466">
    <property type="entry name" value="LysR_substrate"/>
    <property type="match status" value="1"/>
</dbReference>
<comment type="caution">
    <text evidence="2">The sequence shown here is derived from an EMBL/GenBank/DDBJ whole genome shotgun (WGS) entry which is preliminary data.</text>
</comment>
<dbReference type="SUPFAM" id="SSF53850">
    <property type="entry name" value="Periplasmic binding protein-like II"/>
    <property type="match status" value="1"/>
</dbReference>
<name>A0A657PQ33_9GAMM</name>
<evidence type="ECO:0000313" key="2">
    <source>
        <dbReference type="EMBL" id="OQX36919.1"/>
    </source>
</evidence>
<proteinExistence type="predicted"/>
<dbReference type="InterPro" id="IPR050950">
    <property type="entry name" value="HTH-type_LysR_regulators"/>
</dbReference>
<dbReference type="GO" id="GO:0006355">
    <property type="term" value="P:regulation of DNA-templated transcription"/>
    <property type="evidence" value="ECO:0007669"/>
    <property type="project" value="TreeGrafter"/>
</dbReference>
<organism evidence="2 3">
    <name type="scientific">Candidatus Sedimenticola endophacoides</name>
    <dbReference type="NCBI Taxonomy" id="2548426"/>
    <lineage>
        <taxon>Bacteria</taxon>
        <taxon>Pseudomonadati</taxon>
        <taxon>Pseudomonadota</taxon>
        <taxon>Gammaproteobacteria</taxon>
        <taxon>Chromatiales</taxon>
        <taxon>Sedimenticolaceae</taxon>
        <taxon>Sedimenticola</taxon>
    </lineage>
</organism>